<keyword evidence="2" id="KW-1185">Reference proteome</keyword>
<dbReference type="InterPro" id="IPR021710">
    <property type="entry name" value="DUF3293"/>
</dbReference>
<name>A0ABY5E130_9BACT</name>
<organism evidence="1 2">
    <name type="scientific">Arcobacter roscoffensis</name>
    <dbReference type="NCBI Taxonomy" id="2961520"/>
    <lineage>
        <taxon>Bacteria</taxon>
        <taxon>Pseudomonadati</taxon>
        <taxon>Campylobacterota</taxon>
        <taxon>Epsilonproteobacteria</taxon>
        <taxon>Campylobacterales</taxon>
        <taxon>Arcobacteraceae</taxon>
        <taxon>Arcobacter</taxon>
    </lineage>
</organism>
<dbReference type="RefSeq" id="WP_254576077.1">
    <property type="nucleotide sequence ID" value="NZ_CP100595.1"/>
</dbReference>
<gene>
    <name evidence="1" type="ORF">NJU99_11640</name>
</gene>
<protein>
    <submittedName>
        <fullName evidence="1">DUF3293 domain-containing protein</fullName>
    </submittedName>
</protein>
<reference evidence="1" key="1">
    <citation type="submission" date="2022-07" db="EMBL/GenBank/DDBJ databases">
        <title>Arcobacter roscoffensis sp. nov., a marine bacterium isolated from coastal seawater collected from Roscoff, France.</title>
        <authorList>
            <person name="Pascual J."/>
            <person name="Lepeaux C."/>
            <person name="Methner A."/>
            <person name="Overmann J."/>
        </authorList>
    </citation>
    <scope>NUCLEOTIDE SEQUENCE</scope>
    <source>
        <strain evidence="1">ARW1-2F2</strain>
    </source>
</reference>
<sequence length="137" mass="16733">MDYKDIYYKNYYEIDDDFIFNLKDFDKYKSNFLFTRNFAIITAFNPQNELLSCIENQDRHMLLRKDIEKLELQYLYARGFLDEHSEDGYLIYDINFQEAINLALKYEQYAIFYNNYKDRKIGYYTCNSKLPIVEISC</sequence>
<dbReference type="Proteomes" id="UP001060012">
    <property type="component" value="Chromosome"/>
</dbReference>
<evidence type="ECO:0000313" key="2">
    <source>
        <dbReference type="Proteomes" id="UP001060012"/>
    </source>
</evidence>
<dbReference type="EMBL" id="CP100595">
    <property type="protein sequence ID" value="UTJ05896.1"/>
    <property type="molecule type" value="Genomic_DNA"/>
</dbReference>
<accession>A0ABY5E130</accession>
<dbReference type="Pfam" id="PF11697">
    <property type="entry name" value="DUF3293"/>
    <property type="match status" value="1"/>
</dbReference>
<evidence type="ECO:0000313" key="1">
    <source>
        <dbReference type="EMBL" id="UTJ05896.1"/>
    </source>
</evidence>
<proteinExistence type="predicted"/>